<feature type="signal peptide" evidence="2">
    <location>
        <begin position="1"/>
        <end position="29"/>
    </location>
</feature>
<sequence>MMKKKAWAHVALSLFAAVAISACSQPASVDQPAQQAEQQTPQQSAQQPAQQTAQQPTQQTSGDTAAQPASEQKRPEYLPADFPLPEVAEISTSHSEIKDGKKFVLLIFSTKESMPAVTKLYKDYFKTQNLSDSGQTIDD</sequence>
<evidence type="ECO:0000256" key="2">
    <source>
        <dbReference type="SAM" id="SignalP"/>
    </source>
</evidence>
<keyword evidence="2" id="KW-0732">Signal</keyword>
<protein>
    <submittedName>
        <fullName evidence="3">Uncharacterized protein</fullName>
    </submittedName>
</protein>
<feature type="compositionally biased region" description="Low complexity" evidence="1">
    <location>
        <begin position="31"/>
        <end position="60"/>
    </location>
</feature>
<proteinExistence type="predicted"/>
<feature type="region of interest" description="Disordered" evidence="1">
    <location>
        <begin position="26"/>
        <end position="85"/>
    </location>
</feature>
<feature type="compositionally biased region" description="Polar residues" evidence="1">
    <location>
        <begin position="61"/>
        <end position="70"/>
    </location>
</feature>
<accession>A0ABQ0SRX1</accession>
<dbReference type="Proteomes" id="UP000317180">
    <property type="component" value="Unassembled WGS sequence"/>
</dbReference>
<evidence type="ECO:0000313" key="3">
    <source>
        <dbReference type="EMBL" id="GED26629.1"/>
    </source>
</evidence>
<reference evidence="3 4" key="1">
    <citation type="submission" date="2019-06" db="EMBL/GenBank/DDBJ databases">
        <title>Whole genome shotgun sequence of Brevibacillus agri NBRC 15538.</title>
        <authorList>
            <person name="Hosoyama A."/>
            <person name="Uohara A."/>
            <person name="Ohji S."/>
            <person name="Ichikawa N."/>
        </authorList>
    </citation>
    <scope>NUCLEOTIDE SEQUENCE [LARGE SCALE GENOMIC DNA]</scope>
    <source>
        <strain evidence="3 4">NBRC 15538</strain>
    </source>
</reference>
<evidence type="ECO:0000256" key="1">
    <source>
        <dbReference type="SAM" id="MobiDB-lite"/>
    </source>
</evidence>
<keyword evidence="4" id="KW-1185">Reference proteome</keyword>
<name>A0ABQ0SRX1_9BACL</name>
<dbReference type="PROSITE" id="PS51257">
    <property type="entry name" value="PROKAR_LIPOPROTEIN"/>
    <property type="match status" value="1"/>
</dbReference>
<organism evidence="3 4">
    <name type="scientific">Brevibacillus agri</name>
    <dbReference type="NCBI Taxonomy" id="51101"/>
    <lineage>
        <taxon>Bacteria</taxon>
        <taxon>Bacillati</taxon>
        <taxon>Bacillota</taxon>
        <taxon>Bacilli</taxon>
        <taxon>Bacillales</taxon>
        <taxon>Paenibacillaceae</taxon>
        <taxon>Brevibacillus</taxon>
    </lineage>
</organism>
<feature type="chain" id="PRO_5047123574" evidence="2">
    <location>
        <begin position="30"/>
        <end position="139"/>
    </location>
</feature>
<gene>
    <name evidence="3" type="ORF">BAG01nite_27310</name>
</gene>
<comment type="caution">
    <text evidence="3">The sequence shown here is derived from an EMBL/GenBank/DDBJ whole genome shotgun (WGS) entry which is preliminary data.</text>
</comment>
<dbReference type="EMBL" id="BJOD01000026">
    <property type="protein sequence ID" value="GED26629.1"/>
    <property type="molecule type" value="Genomic_DNA"/>
</dbReference>
<evidence type="ECO:0000313" key="4">
    <source>
        <dbReference type="Proteomes" id="UP000317180"/>
    </source>
</evidence>